<evidence type="ECO:0000256" key="1">
    <source>
        <dbReference type="ARBA" id="ARBA00007626"/>
    </source>
</evidence>
<name>A0A2Z7BZI5_9LAMI</name>
<sequence length="210" mass="23554">SVTRVQSYGRVGMERSVLKRNDVYKKLSTIEGQNMGSASVLNQTENEGRSLSKWDLHRVGNTSGSSGDINLRYRFFFVFNAMGFLLIKGARVDERHSREVRKKGSSDAAIQLDLIAKVDGTVSAELLNVYAQARMRQKAESIIVESLVLEMKDKHIELDTYSYNIWLSSCGSQGSAEKMEQVFKEMQLDTATSSNRTTFSTTATVYIIDL</sequence>
<feature type="non-terminal residue" evidence="4">
    <location>
        <position position="1"/>
    </location>
</feature>
<dbReference type="GO" id="GO:0005739">
    <property type="term" value="C:mitochondrion"/>
    <property type="evidence" value="ECO:0007669"/>
    <property type="project" value="TreeGrafter"/>
</dbReference>
<dbReference type="Proteomes" id="UP000250235">
    <property type="component" value="Unassembled WGS sequence"/>
</dbReference>
<dbReference type="InterPro" id="IPR011990">
    <property type="entry name" value="TPR-like_helical_dom_sf"/>
</dbReference>
<comment type="similarity">
    <text evidence="1">Belongs to the PPR family. P subfamily.</text>
</comment>
<keyword evidence="2" id="KW-0677">Repeat</keyword>
<gene>
    <name evidence="4" type="ORF">F511_12453</name>
</gene>
<dbReference type="GO" id="GO:0003729">
    <property type="term" value="F:mRNA binding"/>
    <property type="evidence" value="ECO:0007669"/>
    <property type="project" value="UniProtKB-ARBA"/>
</dbReference>
<evidence type="ECO:0000313" key="4">
    <source>
        <dbReference type="EMBL" id="KZV37435.1"/>
    </source>
</evidence>
<dbReference type="NCBIfam" id="TIGR00756">
    <property type="entry name" value="PPR"/>
    <property type="match status" value="1"/>
</dbReference>
<proteinExistence type="inferred from homology"/>
<dbReference type="InterPro" id="IPR002885">
    <property type="entry name" value="PPR_rpt"/>
</dbReference>
<organism evidence="4 5">
    <name type="scientific">Dorcoceras hygrometricum</name>
    <dbReference type="NCBI Taxonomy" id="472368"/>
    <lineage>
        <taxon>Eukaryota</taxon>
        <taxon>Viridiplantae</taxon>
        <taxon>Streptophyta</taxon>
        <taxon>Embryophyta</taxon>
        <taxon>Tracheophyta</taxon>
        <taxon>Spermatophyta</taxon>
        <taxon>Magnoliopsida</taxon>
        <taxon>eudicotyledons</taxon>
        <taxon>Gunneridae</taxon>
        <taxon>Pentapetalae</taxon>
        <taxon>asterids</taxon>
        <taxon>lamiids</taxon>
        <taxon>Lamiales</taxon>
        <taxon>Gesneriaceae</taxon>
        <taxon>Didymocarpoideae</taxon>
        <taxon>Trichosporeae</taxon>
        <taxon>Loxocarpinae</taxon>
        <taxon>Dorcoceras</taxon>
    </lineage>
</organism>
<evidence type="ECO:0000256" key="2">
    <source>
        <dbReference type="ARBA" id="ARBA00022737"/>
    </source>
</evidence>
<dbReference type="PANTHER" id="PTHR45717:SF3">
    <property type="entry name" value="OS04G0544400 PROTEIN"/>
    <property type="match status" value="1"/>
</dbReference>
<dbReference type="Gene3D" id="1.25.40.10">
    <property type="entry name" value="Tetratricopeptide repeat domain"/>
    <property type="match status" value="1"/>
</dbReference>
<reference evidence="4 5" key="1">
    <citation type="journal article" date="2015" name="Proc. Natl. Acad. Sci. U.S.A.">
        <title>The resurrection genome of Boea hygrometrica: A blueprint for survival of dehydration.</title>
        <authorList>
            <person name="Xiao L."/>
            <person name="Yang G."/>
            <person name="Zhang L."/>
            <person name="Yang X."/>
            <person name="Zhao S."/>
            <person name="Ji Z."/>
            <person name="Zhou Q."/>
            <person name="Hu M."/>
            <person name="Wang Y."/>
            <person name="Chen M."/>
            <person name="Xu Y."/>
            <person name="Jin H."/>
            <person name="Xiao X."/>
            <person name="Hu G."/>
            <person name="Bao F."/>
            <person name="Hu Y."/>
            <person name="Wan P."/>
            <person name="Li L."/>
            <person name="Deng X."/>
            <person name="Kuang T."/>
            <person name="Xiang C."/>
            <person name="Zhu J.K."/>
            <person name="Oliver M.J."/>
            <person name="He Y."/>
        </authorList>
    </citation>
    <scope>NUCLEOTIDE SEQUENCE [LARGE SCALE GENOMIC DNA]</scope>
    <source>
        <strain evidence="5">cv. XS01</strain>
    </source>
</reference>
<dbReference type="PANTHER" id="PTHR45717">
    <property type="entry name" value="OS12G0527900 PROTEIN"/>
    <property type="match status" value="1"/>
</dbReference>
<feature type="repeat" description="PPR" evidence="3">
    <location>
        <begin position="159"/>
        <end position="193"/>
    </location>
</feature>
<evidence type="ECO:0000256" key="3">
    <source>
        <dbReference type="PROSITE-ProRule" id="PRU00708"/>
    </source>
</evidence>
<dbReference type="Pfam" id="PF01535">
    <property type="entry name" value="PPR"/>
    <property type="match status" value="1"/>
</dbReference>
<dbReference type="EMBL" id="KV003133">
    <property type="protein sequence ID" value="KZV37435.1"/>
    <property type="molecule type" value="Genomic_DNA"/>
</dbReference>
<keyword evidence="5" id="KW-1185">Reference proteome</keyword>
<dbReference type="PROSITE" id="PS51375">
    <property type="entry name" value="PPR"/>
    <property type="match status" value="1"/>
</dbReference>
<evidence type="ECO:0000313" key="5">
    <source>
        <dbReference type="Proteomes" id="UP000250235"/>
    </source>
</evidence>
<dbReference type="AlphaFoldDB" id="A0A2Z7BZI5"/>
<dbReference type="OrthoDB" id="185373at2759"/>
<protein>
    <submittedName>
        <fullName evidence="4">Tetratricopeptide repeat (TPR)-like superfamily protein isoform 1</fullName>
    </submittedName>
</protein>
<accession>A0A2Z7BZI5</accession>